<dbReference type="AlphaFoldDB" id="A0A7S2I0K4"/>
<sequence length="280" mass="30622">MHVRTGDKNAFEHAGWRTKPWWMAHDDRVSPYDASPSSAFECLARLSTLSRLSTWTPPAVKKHEPSLLSSSLLERGPPASSSSAASQTLSAARANRLFSSRAHTDDSARVDDGARTTDQQSSCMRCVVLSDSPAVEECSRRVLDSPITTPGASVHLSASASELRSNSTNVQRTFLDWLILSLSAATLFTTADSTFELTAWSFKVASATGFKQGTHDKYALASWPHLQFNSARLSKTGKCEGSPGTCLLANASHAAARHFWREQCRPPPEHKPWNKPRTPK</sequence>
<gene>
    <name evidence="2" type="ORF">CBRE1094_LOCUS30283</name>
</gene>
<evidence type="ECO:0000313" key="2">
    <source>
        <dbReference type="EMBL" id="CAD9505286.1"/>
    </source>
</evidence>
<organism evidence="2">
    <name type="scientific">Haptolina brevifila</name>
    <dbReference type="NCBI Taxonomy" id="156173"/>
    <lineage>
        <taxon>Eukaryota</taxon>
        <taxon>Haptista</taxon>
        <taxon>Haptophyta</taxon>
        <taxon>Prymnesiophyceae</taxon>
        <taxon>Prymnesiales</taxon>
        <taxon>Prymnesiaceae</taxon>
        <taxon>Haptolina</taxon>
    </lineage>
</organism>
<dbReference type="EMBL" id="HBGU01055446">
    <property type="protein sequence ID" value="CAD9505286.1"/>
    <property type="molecule type" value="Transcribed_RNA"/>
</dbReference>
<reference evidence="2" key="1">
    <citation type="submission" date="2021-01" db="EMBL/GenBank/DDBJ databases">
        <authorList>
            <person name="Corre E."/>
            <person name="Pelletier E."/>
            <person name="Niang G."/>
            <person name="Scheremetjew M."/>
            <person name="Finn R."/>
            <person name="Kale V."/>
            <person name="Holt S."/>
            <person name="Cochrane G."/>
            <person name="Meng A."/>
            <person name="Brown T."/>
            <person name="Cohen L."/>
        </authorList>
    </citation>
    <scope>NUCLEOTIDE SEQUENCE</scope>
    <source>
        <strain evidence="2">UTEX LB 985</strain>
    </source>
</reference>
<protein>
    <submittedName>
        <fullName evidence="2">Uncharacterized protein</fullName>
    </submittedName>
</protein>
<feature type="compositionally biased region" description="Low complexity" evidence="1">
    <location>
        <begin position="66"/>
        <end position="86"/>
    </location>
</feature>
<name>A0A7S2I0K4_9EUKA</name>
<evidence type="ECO:0000256" key="1">
    <source>
        <dbReference type="SAM" id="MobiDB-lite"/>
    </source>
</evidence>
<proteinExistence type="predicted"/>
<accession>A0A7S2I0K4</accession>
<feature type="region of interest" description="Disordered" evidence="1">
    <location>
        <begin position="60"/>
        <end position="86"/>
    </location>
</feature>